<evidence type="ECO:0000313" key="1">
    <source>
        <dbReference type="EMBL" id="NKZ03168.1"/>
    </source>
</evidence>
<sequence>MAHLADLVDKGRLTLRVAGTLPLSEAREAHARLHAGGLRGRLVLVP</sequence>
<accession>A0A846YXF0</accession>
<dbReference type="AlphaFoldDB" id="A0A846YXF0"/>
<organism evidence="1 2">
    <name type="scientific">Actinomadura latina</name>
    <dbReference type="NCBI Taxonomy" id="163603"/>
    <lineage>
        <taxon>Bacteria</taxon>
        <taxon>Bacillati</taxon>
        <taxon>Actinomycetota</taxon>
        <taxon>Actinomycetes</taxon>
        <taxon>Streptosporangiales</taxon>
        <taxon>Thermomonosporaceae</taxon>
        <taxon>Actinomadura</taxon>
    </lineage>
</organism>
<dbReference type="Pfam" id="PF13602">
    <property type="entry name" value="ADH_zinc_N_2"/>
    <property type="match status" value="1"/>
</dbReference>
<reference evidence="1 2" key="1">
    <citation type="submission" date="2020-04" db="EMBL/GenBank/DDBJ databases">
        <title>MicrobeNet Type strains.</title>
        <authorList>
            <person name="Nicholson A.C."/>
        </authorList>
    </citation>
    <scope>NUCLEOTIDE SEQUENCE [LARGE SCALE GENOMIC DNA]</scope>
    <source>
        <strain evidence="1 2">ATCC BAA-277</strain>
    </source>
</reference>
<proteinExistence type="predicted"/>
<comment type="caution">
    <text evidence="1">The sequence shown here is derived from an EMBL/GenBank/DDBJ whole genome shotgun (WGS) entry which is preliminary data.</text>
</comment>
<evidence type="ECO:0000313" key="2">
    <source>
        <dbReference type="Proteomes" id="UP000579250"/>
    </source>
</evidence>
<protein>
    <submittedName>
        <fullName evidence="1">Zinc-binding dehydrogenase</fullName>
    </submittedName>
</protein>
<dbReference type="RefSeq" id="WP_083945836.1">
    <property type="nucleotide sequence ID" value="NZ_JAAXPI010000004.1"/>
</dbReference>
<gene>
    <name evidence="1" type="ORF">HGB48_05315</name>
</gene>
<dbReference type="Gene3D" id="3.90.180.10">
    <property type="entry name" value="Medium-chain alcohol dehydrogenases, catalytic domain"/>
    <property type="match status" value="1"/>
</dbReference>
<name>A0A846YXF0_9ACTN</name>
<dbReference type="EMBL" id="JAAXPI010000004">
    <property type="protein sequence ID" value="NKZ03168.1"/>
    <property type="molecule type" value="Genomic_DNA"/>
</dbReference>
<keyword evidence="2" id="KW-1185">Reference proteome</keyword>
<dbReference type="Proteomes" id="UP000579250">
    <property type="component" value="Unassembled WGS sequence"/>
</dbReference>